<comment type="caution">
    <text evidence="3">The sequence shown here is derived from an EMBL/GenBank/DDBJ whole genome shotgun (WGS) entry which is preliminary data.</text>
</comment>
<feature type="region of interest" description="Disordered" evidence="1">
    <location>
        <begin position="1"/>
        <end position="46"/>
    </location>
</feature>
<sequence length="414" mass="43914">MPRTQPPSPRTAGSRGEGAPPRPVIDASWRRVSRDGVVPGQGTESERLDREVLEGRRRTSALREVLPELGRGLAGAAQSAGQVMIVADAEGRVLWRSGDRRTLRLANTISLAEGAAWEERATGTNAIGTALATGTAVQVHGGEHFVRVLHRWTCAAAPLHDPRDGELIGVVDLSGPRSTFHPAALALVQSVTRLAESELRLRHLESVEVLRAVAAPLLSRIGGPALVVDPQGWVAGATGLTPPRRLPLPGAPGDSVDLPGLGPCAVEPLPGGWLLRVREETPEDGDGPGRIVLDLTGGRRAVLTVAGGAGGSWSARLSPRHAEILYVLAVHREGRTAAQLALDLFGDAGRTVTVRAELSRLRRTLHGVLDHRPYRFRDGWETELRLPSGPGDLLPASRSPLVVRGRGACDSLSP</sequence>
<name>A0ABD5DZZ7_9ACTN</name>
<feature type="domain" description="GAF" evidence="2">
    <location>
        <begin position="94"/>
        <end position="198"/>
    </location>
</feature>
<evidence type="ECO:0000256" key="1">
    <source>
        <dbReference type="SAM" id="MobiDB-lite"/>
    </source>
</evidence>
<gene>
    <name evidence="3" type="ORF">RM574_04080</name>
</gene>
<protein>
    <submittedName>
        <fullName evidence="3">GAF domain-containing protein</fullName>
    </submittedName>
</protein>
<dbReference type="InterPro" id="IPR029016">
    <property type="entry name" value="GAF-like_dom_sf"/>
</dbReference>
<accession>A0ABD5DZZ7</accession>
<dbReference type="RefSeq" id="WP_093853545.1">
    <property type="nucleotide sequence ID" value="NZ_JAVRER010000004.1"/>
</dbReference>
<dbReference type="Gene3D" id="3.30.450.40">
    <property type="match status" value="1"/>
</dbReference>
<evidence type="ECO:0000313" key="3">
    <source>
        <dbReference type="EMBL" id="MDT0414659.1"/>
    </source>
</evidence>
<dbReference type="InterPro" id="IPR003018">
    <property type="entry name" value="GAF"/>
</dbReference>
<dbReference type="AlphaFoldDB" id="A0ABD5DZZ7"/>
<dbReference type="Proteomes" id="UP001183607">
    <property type="component" value="Unassembled WGS sequence"/>
</dbReference>
<organism evidence="3 4">
    <name type="scientific">Streptomyces evansiae</name>
    <dbReference type="NCBI Taxonomy" id="3075535"/>
    <lineage>
        <taxon>Bacteria</taxon>
        <taxon>Bacillati</taxon>
        <taxon>Actinomycetota</taxon>
        <taxon>Actinomycetes</taxon>
        <taxon>Kitasatosporales</taxon>
        <taxon>Streptomycetaceae</taxon>
        <taxon>Streptomyces</taxon>
    </lineage>
</organism>
<reference evidence="4" key="1">
    <citation type="submission" date="2023-07" db="EMBL/GenBank/DDBJ databases">
        <title>30 novel species of actinomycetes from the DSMZ collection.</title>
        <authorList>
            <person name="Nouioui I."/>
        </authorList>
    </citation>
    <scope>NUCLEOTIDE SEQUENCE [LARGE SCALE GENOMIC DNA]</scope>
    <source>
        <strain evidence="4">DSM 41982</strain>
    </source>
</reference>
<evidence type="ECO:0000259" key="2">
    <source>
        <dbReference type="Pfam" id="PF01590"/>
    </source>
</evidence>
<evidence type="ECO:0000313" key="4">
    <source>
        <dbReference type="Proteomes" id="UP001183607"/>
    </source>
</evidence>
<dbReference type="EMBL" id="JAVRER010000004">
    <property type="protein sequence ID" value="MDT0414659.1"/>
    <property type="molecule type" value="Genomic_DNA"/>
</dbReference>
<proteinExistence type="predicted"/>
<dbReference type="Pfam" id="PF01590">
    <property type="entry name" value="GAF"/>
    <property type="match status" value="1"/>
</dbReference>